<dbReference type="InParanoid" id="A0A0C2X578"/>
<dbReference type="EMBL" id="KN818254">
    <property type="protein sequence ID" value="KIL63878.1"/>
    <property type="molecule type" value="Genomic_DNA"/>
</dbReference>
<gene>
    <name evidence="1" type="ORF">M378DRAFT_163806</name>
</gene>
<dbReference type="OrthoDB" id="3048003at2759"/>
<keyword evidence="2" id="KW-1185">Reference proteome</keyword>
<evidence type="ECO:0000313" key="1">
    <source>
        <dbReference type="EMBL" id="KIL63878.1"/>
    </source>
</evidence>
<dbReference type="AlphaFoldDB" id="A0A0C2X578"/>
<organism evidence="1 2">
    <name type="scientific">Amanita muscaria (strain Koide BX008)</name>
    <dbReference type="NCBI Taxonomy" id="946122"/>
    <lineage>
        <taxon>Eukaryota</taxon>
        <taxon>Fungi</taxon>
        <taxon>Dikarya</taxon>
        <taxon>Basidiomycota</taxon>
        <taxon>Agaricomycotina</taxon>
        <taxon>Agaricomycetes</taxon>
        <taxon>Agaricomycetidae</taxon>
        <taxon>Agaricales</taxon>
        <taxon>Pluteineae</taxon>
        <taxon>Amanitaceae</taxon>
        <taxon>Amanita</taxon>
    </lineage>
</organism>
<proteinExistence type="predicted"/>
<accession>A0A0C2X578</accession>
<dbReference type="HOGENOM" id="CLU_1547149_0_0_1"/>
<protein>
    <submittedName>
        <fullName evidence="1">Uncharacterized protein</fullName>
    </submittedName>
</protein>
<name>A0A0C2X578_AMAMK</name>
<reference evidence="1 2" key="1">
    <citation type="submission" date="2014-04" db="EMBL/GenBank/DDBJ databases">
        <title>Evolutionary Origins and Diversification of the Mycorrhizal Mutualists.</title>
        <authorList>
            <consortium name="DOE Joint Genome Institute"/>
            <consortium name="Mycorrhizal Genomics Consortium"/>
            <person name="Kohler A."/>
            <person name="Kuo A."/>
            <person name="Nagy L.G."/>
            <person name="Floudas D."/>
            <person name="Copeland A."/>
            <person name="Barry K.W."/>
            <person name="Cichocki N."/>
            <person name="Veneault-Fourrey C."/>
            <person name="LaButti K."/>
            <person name="Lindquist E.A."/>
            <person name="Lipzen A."/>
            <person name="Lundell T."/>
            <person name="Morin E."/>
            <person name="Murat C."/>
            <person name="Riley R."/>
            <person name="Ohm R."/>
            <person name="Sun H."/>
            <person name="Tunlid A."/>
            <person name="Henrissat B."/>
            <person name="Grigoriev I.V."/>
            <person name="Hibbett D.S."/>
            <person name="Martin F."/>
        </authorList>
    </citation>
    <scope>NUCLEOTIDE SEQUENCE [LARGE SCALE GENOMIC DNA]</scope>
    <source>
        <strain evidence="1 2">Koide BX008</strain>
    </source>
</reference>
<dbReference type="Proteomes" id="UP000054549">
    <property type="component" value="Unassembled WGS sequence"/>
</dbReference>
<evidence type="ECO:0000313" key="2">
    <source>
        <dbReference type="Proteomes" id="UP000054549"/>
    </source>
</evidence>
<sequence>MAHYPSHPYSGSAGYIYANNELKTVERPPHRSKAYGHLKSFMPGTASMEVLSLTGPKVHSKAATVTPSSVSSPYSRTVVIREENDLWPHDGSGWTKSFFDGNTKRNDSLHSDWTPPGPSRWFDQFNSSNRGPGRTWPIHWKRLPKKRIKKLLKSIRDSCMSGYRRGLSKLSFL</sequence>